<comment type="caution">
    <text evidence="1">The sequence shown here is derived from an EMBL/GenBank/DDBJ whole genome shotgun (WGS) entry which is preliminary data.</text>
</comment>
<gene>
    <name evidence="1" type="ORF">SAMN06265367_101893</name>
</gene>
<proteinExistence type="predicted"/>
<evidence type="ECO:0000313" key="2">
    <source>
        <dbReference type="Proteomes" id="UP001157915"/>
    </source>
</evidence>
<protein>
    <recommendedName>
        <fullName evidence="3">Lipoprotein</fullName>
    </recommendedName>
</protein>
<accession>A0ABY1NH86</accession>
<evidence type="ECO:0000313" key="1">
    <source>
        <dbReference type="EMBL" id="SMP09847.1"/>
    </source>
</evidence>
<reference evidence="1 2" key="1">
    <citation type="submission" date="2017-05" db="EMBL/GenBank/DDBJ databases">
        <authorList>
            <person name="Varghese N."/>
            <person name="Submissions S."/>
        </authorList>
    </citation>
    <scope>NUCLEOTIDE SEQUENCE [LARGE SCALE GENOMIC DNA]</scope>
    <source>
        <strain evidence="1 2">DSM 15360</strain>
    </source>
</reference>
<keyword evidence="2" id="KW-1185">Reference proteome</keyword>
<name>A0ABY1NH86_9BACT</name>
<dbReference type="Proteomes" id="UP001157915">
    <property type="component" value="Unassembled WGS sequence"/>
</dbReference>
<organism evidence="1 2">
    <name type="scientific">Algoriphagus winogradskyi</name>
    <dbReference type="NCBI Taxonomy" id="237017"/>
    <lineage>
        <taxon>Bacteria</taxon>
        <taxon>Pseudomonadati</taxon>
        <taxon>Bacteroidota</taxon>
        <taxon>Cytophagia</taxon>
        <taxon>Cytophagales</taxon>
        <taxon>Cyclobacteriaceae</taxon>
        <taxon>Algoriphagus</taxon>
    </lineage>
</organism>
<evidence type="ECO:0008006" key="3">
    <source>
        <dbReference type="Google" id="ProtNLM"/>
    </source>
</evidence>
<sequence length="44" mass="5105">MFDLNGNRISICLTSVLVFVSCDNCKFQNRRNMKEYSGVVLEFL</sequence>
<dbReference type="EMBL" id="FXUA01000001">
    <property type="protein sequence ID" value="SMP09847.1"/>
    <property type="molecule type" value="Genomic_DNA"/>
</dbReference>